<evidence type="ECO:0000313" key="3">
    <source>
        <dbReference type="Proteomes" id="UP000828390"/>
    </source>
</evidence>
<dbReference type="InterPro" id="IPR016187">
    <property type="entry name" value="CTDL_fold"/>
</dbReference>
<protein>
    <recommendedName>
        <fullName evidence="1">C-type lectin domain-containing protein</fullName>
    </recommendedName>
</protein>
<evidence type="ECO:0000259" key="1">
    <source>
        <dbReference type="PROSITE" id="PS50041"/>
    </source>
</evidence>
<sequence length="69" mass="7905">MGGTDLLQEGIFLAPYSLETLTYFNWAPCQPDNFHQNQHCVSISKNDALLRWDDDSCVVNNWPLCQRCA</sequence>
<organism evidence="2 3">
    <name type="scientific">Dreissena polymorpha</name>
    <name type="common">Zebra mussel</name>
    <name type="synonym">Mytilus polymorpha</name>
    <dbReference type="NCBI Taxonomy" id="45954"/>
    <lineage>
        <taxon>Eukaryota</taxon>
        <taxon>Metazoa</taxon>
        <taxon>Spiralia</taxon>
        <taxon>Lophotrochozoa</taxon>
        <taxon>Mollusca</taxon>
        <taxon>Bivalvia</taxon>
        <taxon>Autobranchia</taxon>
        <taxon>Heteroconchia</taxon>
        <taxon>Euheterodonta</taxon>
        <taxon>Imparidentia</taxon>
        <taxon>Neoheterodontei</taxon>
        <taxon>Myida</taxon>
        <taxon>Dreissenoidea</taxon>
        <taxon>Dreissenidae</taxon>
        <taxon>Dreissena</taxon>
    </lineage>
</organism>
<proteinExistence type="predicted"/>
<dbReference type="PROSITE" id="PS50041">
    <property type="entry name" value="C_TYPE_LECTIN_2"/>
    <property type="match status" value="1"/>
</dbReference>
<evidence type="ECO:0000313" key="2">
    <source>
        <dbReference type="EMBL" id="KAH3700367.1"/>
    </source>
</evidence>
<dbReference type="EMBL" id="JAIWYP010000015">
    <property type="protein sequence ID" value="KAH3700367.1"/>
    <property type="molecule type" value="Genomic_DNA"/>
</dbReference>
<dbReference type="InterPro" id="IPR016186">
    <property type="entry name" value="C-type_lectin-like/link_sf"/>
</dbReference>
<dbReference type="Proteomes" id="UP000828390">
    <property type="component" value="Unassembled WGS sequence"/>
</dbReference>
<gene>
    <name evidence="2" type="ORF">DPMN_075343</name>
</gene>
<accession>A0A9D4BPB3</accession>
<reference evidence="2" key="2">
    <citation type="submission" date="2020-11" db="EMBL/GenBank/DDBJ databases">
        <authorList>
            <person name="McCartney M.A."/>
            <person name="Auch B."/>
            <person name="Kono T."/>
            <person name="Mallez S."/>
            <person name="Becker A."/>
            <person name="Gohl D.M."/>
            <person name="Silverstein K.A.T."/>
            <person name="Koren S."/>
            <person name="Bechman K.B."/>
            <person name="Herman A."/>
            <person name="Abrahante J.E."/>
            <person name="Garbe J."/>
        </authorList>
    </citation>
    <scope>NUCLEOTIDE SEQUENCE</scope>
    <source>
        <strain evidence="2">Duluth1</strain>
        <tissue evidence="2">Whole animal</tissue>
    </source>
</reference>
<name>A0A9D4BPB3_DREPO</name>
<keyword evidence="3" id="KW-1185">Reference proteome</keyword>
<dbReference type="Gene3D" id="3.10.100.10">
    <property type="entry name" value="Mannose-Binding Protein A, subunit A"/>
    <property type="match status" value="1"/>
</dbReference>
<feature type="domain" description="C-type lectin" evidence="1">
    <location>
        <begin position="1"/>
        <end position="66"/>
    </location>
</feature>
<dbReference type="InterPro" id="IPR001304">
    <property type="entry name" value="C-type_lectin-like"/>
</dbReference>
<comment type="caution">
    <text evidence="2">The sequence shown here is derived from an EMBL/GenBank/DDBJ whole genome shotgun (WGS) entry which is preliminary data.</text>
</comment>
<dbReference type="AlphaFoldDB" id="A0A9D4BPB3"/>
<dbReference type="SUPFAM" id="SSF56436">
    <property type="entry name" value="C-type lectin-like"/>
    <property type="match status" value="1"/>
</dbReference>
<reference evidence="2" key="1">
    <citation type="journal article" date="2019" name="bioRxiv">
        <title>The Genome of the Zebra Mussel, Dreissena polymorpha: A Resource for Invasive Species Research.</title>
        <authorList>
            <person name="McCartney M.A."/>
            <person name="Auch B."/>
            <person name="Kono T."/>
            <person name="Mallez S."/>
            <person name="Zhang Y."/>
            <person name="Obille A."/>
            <person name="Becker A."/>
            <person name="Abrahante J.E."/>
            <person name="Garbe J."/>
            <person name="Badalamenti J.P."/>
            <person name="Herman A."/>
            <person name="Mangelson H."/>
            <person name="Liachko I."/>
            <person name="Sullivan S."/>
            <person name="Sone E.D."/>
            <person name="Koren S."/>
            <person name="Silverstein K.A.T."/>
            <person name="Beckman K.B."/>
            <person name="Gohl D.M."/>
        </authorList>
    </citation>
    <scope>NUCLEOTIDE SEQUENCE</scope>
    <source>
        <strain evidence="2">Duluth1</strain>
        <tissue evidence="2">Whole animal</tissue>
    </source>
</reference>